<dbReference type="GO" id="GO:0006865">
    <property type="term" value="P:amino acid transport"/>
    <property type="evidence" value="ECO:0007669"/>
    <property type="project" value="UniProtKB-KW"/>
</dbReference>
<feature type="transmembrane region" description="Helical" evidence="7">
    <location>
        <begin position="60"/>
        <end position="78"/>
    </location>
</feature>
<dbReference type="EnsemblPlants" id="AUR62001226-RA">
    <property type="protein sequence ID" value="AUR62001226-RA:cds"/>
    <property type="gene ID" value="AUR62001226"/>
</dbReference>
<feature type="transmembrane region" description="Helical" evidence="7">
    <location>
        <begin position="165"/>
        <end position="189"/>
    </location>
</feature>
<dbReference type="OMA" id="HICGSPM"/>
<evidence type="ECO:0000256" key="4">
    <source>
        <dbReference type="ARBA" id="ARBA00022970"/>
    </source>
</evidence>
<name>A0A803KQC0_CHEQI</name>
<evidence type="ECO:0000256" key="3">
    <source>
        <dbReference type="ARBA" id="ARBA00022692"/>
    </source>
</evidence>
<evidence type="ECO:0000313" key="9">
    <source>
        <dbReference type="EnsemblPlants" id="AUR62001226-RA:cds"/>
    </source>
</evidence>
<accession>A0A803KQC0</accession>
<keyword evidence="4" id="KW-0029">Amino-acid transport</keyword>
<dbReference type="AlphaFoldDB" id="A0A803KQC0"/>
<evidence type="ECO:0000259" key="8">
    <source>
        <dbReference type="Pfam" id="PF01490"/>
    </source>
</evidence>
<keyword evidence="10" id="KW-1185">Reference proteome</keyword>
<dbReference type="InterPro" id="IPR013057">
    <property type="entry name" value="AA_transpt_TM"/>
</dbReference>
<proteinExistence type="predicted"/>
<dbReference type="Proteomes" id="UP000596660">
    <property type="component" value="Unplaced"/>
</dbReference>
<keyword evidence="5 7" id="KW-1133">Transmembrane helix</keyword>
<feature type="transmembrane region" description="Helical" evidence="7">
    <location>
        <begin position="17"/>
        <end position="40"/>
    </location>
</feature>
<feature type="transmembrane region" description="Helical" evidence="7">
    <location>
        <begin position="106"/>
        <end position="126"/>
    </location>
</feature>
<evidence type="ECO:0000256" key="1">
    <source>
        <dbReference type="ARBA" id="ARBA00004370"/>
    </source>
</evidence>
<comment type="subcellular location">
    <subcellularLocation>
        <location evidence="1">Membrane</location>
    </subcellularLocation>
</comment>
<sequence>MVQSTLRKPVVKNMRKALYAQFTFGIMVYYGVTLVGYWAYGSDVPDYLPKALSGPKWAKILINSAVFLTNVISQHMFFQPVHEALDTRFLKAEEGVYSRENLKRRFLLRALLFAGTTVVAAALPFMGYFISLLGSFTLVTLTFIFPSMIFIKVKGKSARIGQKAWHWTIIFIFSLVAMATTIASFILIIHNVRSYHFFADQ</sequence>
<keyword evidence="2" id="KW-0813">Transport</keyword>
<keyword evidence="3 7" id="KW-0812">Transmembrane</keyword>
<evidence type="ECO:0000256" key="5">
    <source>
        <dbReference type="ARBA" id="ARBA00022989"/>
    </source>
</evidence>
<reference evidence="9" key="1">
    <citation type="journal article" date="2017" name="Nature">
        <title>The genome of Chenopodium quinoa.</title>
        <authorList>
            <person name="Jarvis D.E."/>
            <person name="Ho Y.S."/>
            <person name="Lightfoot D.J."/>
            <person name="Schmoeckel S.M."/>
            <person name="Li B."/>
            <person name="Borm T.J.A."/>
            <person name="Ohyanagi H."/>
            <person name="Mineta K."/>
            <person name="Michell C.T."/>
            <person name="Saber N."/>
            <person name="Kharbatia N.M."/>
            <person name="Rupper R.R."/>
            <person name="Sharp A.R."/>
            <person name="Dally N."/>
            <person name="Boughton B.A."/>
            <person name="Woo Y.H."/>
            <person name="Gao G."/>
            <person name="Schijlen E.G.W.M."/>
            <person name="Guo X."/>
            <person name="Momin A.A."/>
            <person name="Negrao S."/>
            <person name="Al-Babili S."/>
            <person name="Gehring C."/>
            <person name="Roessner U."/>
            <person name="Jung C."/>
            <person name="Murphy K."/>
            <person name="Arold S.T."/>
            <person name="Gojobori T."/>
            <person name="van der Linden C.G."/>
            <person name="van Loo E.N."/>
            <person name="Jellen E.N."/>
            <person name="Maughan P.J."/>
            <person name="Tester M."/>
        </authorList>
    </citation>
    <scope>NUCLEOTIDE SEQUENCE [LARGE SCALE GENOMIC DNA]</scope>
    <source>
        <strain evidence="9">cv. PI 614886</strain>
    </source>
</reference>
<dbReference type="Pfam" id="PF01490">
    <property type="entry name" value="Aa_trans"/>
    <property type="match status" value="1"/>
</dbReference>
<protein>
    <recommendedName>
        <fullName evidence="8">Amino acid transporter transmembrane domain-containing protein</fullName>
    </recommendedName>
</protein>
<evidence type="ECO:0000256" key="6">
    <source>
        <dbReference type="ARBA" id="ARBA00023136"/>
    </source>
</evidence>
<dbReference type="PANTHER" id="PTHR48017">
    <property type="entry name" value="OS05G0424000 PROTEIN-RELATED"/>
    <property type="match status" value="1"/>
</dbReference>
<organism evidence="9 10">
    <name type="scientific">Chenopodium quinoa</name>
    <name type="common">Quinoa</name>
    <dbReference type="NCBI Taxonomy" id="63459"/>
    <lineage>
        <taxon>Eukaryota</taxon>
        <taxon>Viridiplantae</taxon>
        <taxon>Streptophyta</taxon>
        <taxon>Embryophyta</taxon>
        <taxon>Tracheophyta</taxon>
        <taxon>Spermatophyta</taxon>
        <taxon>Magnoliopsida</taxon>
        <taxon>eudicotyledons</taxon>
        <taxon>Gunneridae</taxon>
        <taxon>Pentapetalae</taxon>
        <taxon>Caryophyllales</taxon>
        <taxon>Chenopodiaceae</taxon>
        <taxon>Chenopodioideae</taxon>
        <taxon>Atripliceae</taxon>
        <taxon>Chenopodium</taxon>
    </lineage>
</organism>
<evidence type="ECO:0000256" key="2">
    <source>
        <dbReference type="ARBA" id="ARBA00022448"/>
    </source>
</evidence>
<evidence type="ECO:0000313" key="10">
    <source>
        <dbReference type="Proteomes" id="UP000596660"/>
    </source>
</evidence>
<dbReference type="GO" id="GO:0016020">
    <property type="term" value="C:membrane"/>
    <property type="evidence" value="ECO:0007669"/>
    <property type="project" value="UniProtKB-SubCell"/>
</dbReference>
<dbReference type="Gramene" id="AUR62001226-RA">
    <property type="protein sequence ID" value="AUR62001226-RA:cds"/>
    <property type="gene ID" value="AUR62001226"/>
</dbReference>
<evidence type="ECO:0000256" key="7">
    <source>
        <dbReference type="SAM" id="Phobius"/>
    </source>
</evidence>
<keyword evidence="6 7" id="KW-0472">Membrane</keyword>
<feature type="domain" description="Amino acid transporter transmembrane" evidence="8">
    <location>
        <begin position="2"/>
        <end position="186"/>
    </location>
</feature>
<feature type="transmembrane region" description="Helical" evidence="7">
    <location>
        <begin position="132"/>
        <end position="153"/>
    </location>
</feature>
<reference evidence="9" key="2">
    <citation type="submission" date="2021-03" db="UniProtKB">
        <authorList>
            <consortium name="EnsemblPlants"/>
        </authorList>
    </citation>
    <scope>IDENTIFICATION</scope>
</reference>